<proteinExistence type="predicted"/>
<protein>
    <submittedName>
        <fullName evidence="2">Uncharacterized protein</fullName>
    </submittedName>
</protein>
<organism evidence="2 3">
    <name type="scientific">Liparis tanakae</name>
    <name type="common">Tanaka's snailfish</name>
    <dbReference type="NCBI Taxonomy" id="230148"/>
    <lineage>
        <taxon>Eukaryota</taxon>
        <taxon>Metazoa</taxon>
        <taxon>Chordata</taxon>
        <taxon>Craniata</taxon>
        <taxon>Vertebrata</taxon>
        <taxon>Euteleostomi</taxon>
        <taxon>Actinopterygii</taxon>
        <taxon>Neopterygii</taxon>
        <taxon>Teleostei</taxon>
        <taxon>Neoteleostei</taxon>
        <taxon>Acanthomorphata</taxon>
        <taxon>Eupercaria</taxon>
        <taxon>Perciformes</taxon>
        <taxon>Cottioidei</taxon>
        <taxon>Cottales</taxon>
        <taxon>Liparidae</taxon>
        <taxon>Liparis</taxon>
    </lineage>
</organism>
<dbReference type="Proteomes" id="UP000314294">
    <property type="component" value="Unassembled WGS sequence"/>
</dbReference>
<evidence type="ECO:0000313" key="2">
    <source>
        <dbReference type="EMBL" id="TNN35813.1"/>
    </source>
</evidence>
<feature type="region of interest" description="Disordered" evidence="1">
    <location>
        <begin position="1"/>
        <end position="36"/>
    </location>
</feature>
<reference evidence="2 3" key="1">
    <citation type="submission" date="2019-03" db="EMBL/GenBank/DDBJ databases">
        <title>First draft genome of Liparis tanakae, snailfish: a comprehensive survey of snailfish specific genes.</title>
        <authorList>
            <person name="Kim W."/>
            <person name="Song I."/>
            <person name="Jeong J.-H."/>
            <person name="Kim D."/>
            <person name="Kim S."/>
            <person name="Ryu S."/>
            <person name="Song J.Y."/>
            <person name="Lee S.K."/>
        </authorList>
    </citation>
    <scope>NUCLEOTIDE SEQUENCE [LARGE SCALE GENOMIC DNA]</scope>
    <source>
        <tissue evidence="2">Muscle</tissue>
    </source>
</reference>
<evidence type="ECO:0000313" key="3">
    <source>
        <dbReference type="Proteomes" id="UP000314294"/>
    </source>
</evidence>
<gene>
    <name evidence="2" type="ORF">EYF80_054028</name>
</gene>
<feature type="compositionally biased region" description="Low complexity" evidence="1">
    <location>
        <begin position="9"/>
        <end position="21"/>
    </location>
</feature>
<accession>A0A4Z2F4K0</accession>
<dbReference type="EMBL" id="SRLO01001705">
    <property type="protein sequence ID" value="TNN35813.1"/>
    <property type="molecule type" value="Genomic_DNA"/>
</dbReference>
<evidence type="ECO:0000256" key="1">
    <source>
        <dbReference type="SAM" id="MobiDB-lite"/>
    </source>
</evidence>
<name>A0A4Z2F4K0_9TELE</name>
<dbReference type="AlphaFoldDB" id="A0A4Z2F4K0"/>
<comment type="caution">
    <text evidence="2">The sequence shown here is derived from an EMBL/GenBank/DDBJ whole genome shotgun (WGS) entry which is preliminary data.</text>
</comment>
<sequence>MSSALRNHPSAPRARQQARRPATPRPPSSKAGRCAEREPSVFIAARPDEATGEVITCDVWPELLARRGTRSNRTKECSSLLKMLDETNSAYRWNIIWLEPWTLIMLHRLTSTCCVYTTHLHLHHMITRHIGVNPHVAAVRCGTVEERGRGLFLVVSSWSPLPGRLFLVVSSWSSLPGRTDDRVHRMQKSCRPRSRPLKARNEDGSCRPVCAEGKENTKRCMSLFINTVTPERRVFLCPLKSNSRRIERLLYFAFPKQKDDSSSN</sequence>
<keyword evidence="3" id="KW-1185">Reference proteome</keyword>